<evidence type="ECO:0000313" key="22">
    <source>
        <dbReference type="Proteomes" id="UP000694700"/>
    </source>
</evidence>
<dbReference type="FunFam" id="1.10.510.10:FF:000364">
    <property type="entry name" value="Guanylate cyclase"/>
    <property type="match status" value="1"/>
</dbReference>
<evidence type="ECO:0000256" key="13">
    <source>
        <dbReference type="ARBA" id="ARBA00023293"/>
    </source>
</evidence>
<dbReference type="GO" id="GO:0005886">
    <property type="term" value="C:plasma membrane"/>
    <property type="evidence" value="ECO:0007669"/>
    <property type="project" value="UniProtKB-SubCell"/>
</dbReference>
<dbReference type="GO" id="GO:0004672">
    <property type="term" value="F:protein kinase activity"/>
    <property type="evidence" value="ECO:0007669"/>
    <property type="project" value="InterPro"/>
</dbReference>
<dbReference type="GO" id="GO:0004016">
    <property type="term" value="F:adenylate cyclase activity"/>
    <property type="evidence" value="ECO:0007669"/>
    <property type="project" value="TreeGrafter"/>
</dbReference>
<dbReference type="GO" id="GO:0005789">
    <property type="term" value="C:endoplasmic reticulum membrane"/>
    <property type="evidence" value="ECO:0007669"/>
    <property type="project" value="UniProtKB-SubCell"/>
</dbReference>
<dbReference type="InterPro" id="IPR050401">
    <property type="entry name" value="Cyclic_nucleotide_synthase"/>
</dbReference>
<evidence type="ECO:0000313" key="21">
    <source>
        <dbReference type="Ensembl" id="ENSCCRP00015028499.1"/>
    </source>
</evidence>
<dbReference type="SMART" id="SM00044">
    <property type="entry name" value="CYCc"/>
    <property type="match status" value="1"/>
</dbReference>
<dbReference type="InterPro" id="IPR011009">
    <property type="entry name" value="Kinase-like_dom_sf"/>
</dbReference>
<keyword evidence="13 16" id="KW-0141">cGMP biosynthesis</keyword>
<dbReference type="GO" id="GO:0001653">
    <property type="term" value="F:peptide receptor activity"/>
    <property type="evidence" value="ECO:0007669"/>
    <property type="project" value="TreeGrafter"/>
</dbReference>
<evidence type="ECO:0000259" key="19">
    <source>
        <dbReference type="PROSITE" id="PS50011"/>
    </source>
</evidence>
<feature type="region of interest" description="Disordered" evidence="17">
    <location>
        <begin position="925"/>
        <end position="963"/>
    </location>
</feature>
<dbReference type="CDD" id="cd07302">
    <property type="entry name" value="CHD"/>
    <property type="match status" value="1"/>
</dbReference>
<dbReference type="SUPFAM" id="SSF53822">
    <property type="entry name" value="Periplasmic binding protein-like I"/>
    <property type="match status" value="1"/>
</dbReference>
<keyword evidence="11" id="KW-0325">Glycoprotein</keyword>
<evidence type="ECO:0000259" key="20">
    <source>
        <dbReference type="PROSITE" id="PS50125"/>
    </source>
</evidence>
<evidence type="ECO:0000256" key="12">
    <source>
        <dbReference type="ARBA" id="ARBA00023239"/>
    </source>
</evidence>
<keyword evidence="4" id="KW-0812">Transmembrane</keyword>
<dbReference type="GO" id="GO:0007168">
    <property type="term" value="P:receptor guanylyl cyclase signaling pathway"/>
    <property type="evidence" value="ECO:0007669"/>
    <property type="project" value="TreeGrafter"/>
</dbReference>
<dbReference type="Gene3D" id="3.30.70.1230">
    <property type="entry name" value="Nucleotide cyclase"/>
    <property type="match status" value="1"/>
</dbReference>
<dbReference type="Ensembl" id="ENSCCRT00015029511.1">
    <property type="protein sequence ID" value="ENSCCRP00015028499.1"/>
    <property type="gene ID" value="ENSCCRG00015011912.1"/>
</dbReference>
<keyword evidence="18" id="KW-0732">Signal</keyword>
<dbReference type="InterPro" id="IPR000719">
    <property type="entry name" value="Prot_kinase_dom"/>
</dbReference>
<comment type="catalytic activity">
    <reaction evidence="14">
        <text>GTP = 3',5'-cyclic GMP + diphosphate</text>
        <dbReference type="Rhea" id="RHEA:13665"/>
        <dbReference type="ChEBI" id="CHEBI:33019"/>
        <dbReference type="ChEBI" id="CHEBI:37565"/>
        <dbReference type="ChEBI" id="CHEBI:57746"/>
        <dbReference type="EC" id="4.6.1.2"/>
    </reaction>
    <physiologicalReaction direction="left-to-right" evidence="14">
        <dbReference type="Rhea" id="RHEA:13666"/>
    </physiologicalReaction>
</comment>
<dbReference type="Gene3D" id="1.10.510.10">
    <property type="entry name" value="Transferase(Phosphotransferase) domain 1"/>
    <property type="match status" value="1"/>
</dbReference>
<evidence type="ECO:0000256" key="9">
    <source>
        <dbReference type="ARBA" id="ARBA00023136"/>
    </source>
</evidence>
<dbReference type="EC" id="4.6.1.2" evidence="16"/>
<dbReference type="GO" id="GO:0005525">
    <property type="term" value="F:GTP binding"/>
    <property type="evidence" value="ECO:0007669"/>
    <property type="project" value="UniProtKB-KW"/>
</dbReference>
<keyword evidence="6" id="KW-0256">Endoplasmic reticulum</keyword>
<evidence type="ECO:0000256" key="7">
    <source>
        <dbReference type="ARBA" id="ARBA00022989"/>
    </source>
</evidence>
<feature type="chain" id="PRO_5034554607" description="Guanylate cyclase" evidence="18">
    <location>
        <begin position="18"/>
        <end position="963"/>
    </location>
</feature>
<dbReference type="PROSITE" id="PS50125">
    <property type="entry name" value="GUANYLATE_CYCLASE_2"/>
    <property type="match status" value="1"/>
</dbReference>
<proteinExistence type="inferred from homology"/>
<evidence type="ECO:0000256" key="10">
    <source>
        <dbReference type="ARBA" id="ARBA00023170"/>
    </source>
</evidence>
<dbReference type="Gene3D" id="3.40.50.2300">
    <property type="match status" value="1"/>
</dbReference>
<evidence type="ECO:0000256" key="2">
    <source>
        <dbReference type="ARBA" id="ARBA00004251"/>
    </source>
</evidence>
<keyword evidence="5" id="KW-0547">Nucleotide-binding</keyword>
<accession>A0A8C1TWR6</accession>
<feature type="compositionally biased region" description="Basic residues" evidence="17">
    <location>
        <begin position="934"/>
        <end position="944"/>
    </location>
</feature>
<comment type="subcellular location">
    <subcellularLocation>
        <location evidence="2">Cell membrane</location>
        <topology evidence="2">Single-pass type I membrane protein</topology>
    </subcellularLocation>
    <subcellularLocation>
        <location evidence="1">Endoplasmic reticulum membrane</location>
        <topology evidence="1">Single-pass type I membrane protein</topology>
    </subcellularLocation>
</comment>
<keyword evidence="7" id="KW-1133">Transmembrane helix</keyword>
<evidence type="ECO:0000256" key="5">
    <source>
        <dbReference type="ARBA" id="ARBA00022741"/>
    </source>
</evidence>
<dbReference type="PROSITE" id="PS00452">
    <property type="entry name" value="GUANYLATE_CYCLASE_1"/>
    <property type="match status" value="1"/>
</dbReference>
<comment type="similarity">
    <text evidence="15">Belongs to the adenylyl cyclase class-4/guanylyl cyclase family.</text>
</comment>
<keyword evidence="3" id="KW-1003">Cell membrane</keyword>
<feature type="signal peptide" evidence="18">
    <location>
        <begin position="1"/>
        <end position="17"/>
    </location>
</feature>
<keyword evidence="12 15" id="KW-0456">Lyase</keyword>
<dbReference type="AlphaFoldDB" id="A0A8C1TWR6"/>
<dbReference type="InterPro" id="IPR001054">
    <property type="entry name" value="A/G_cyclase"/>
</dbReference>
<dbReference type="GO" id="GO:0004383">
    <property type="term" value="F:guanylate cyclase activity"/>
    <property type="evidence" value="ECO:0007669"/>
    <property type="project" value="UniProtKB-EC"/>
</dbReference>
<dbReference type="PANTHER" id="PTHR11920:SF347">
    <property type="entry name" value="GUANYLYL CYCLASE C"/>
    <property type="match status" value="1"/>
</dbReference>
<evidence type="ECO:0000256" key="6">
    <source>
        <dbReference type="ARBA" id="ARBA00022824"/>
    </source>
</evidence>
<dbReference type="PANTHER" id="PTHR11920">
    <property type="entry name" value="GUANYLYL CYCLASE"/>
    <property type="match status" value="1"/>
</dbReference>
<evidence type="ECO:0000256" key="16">
    <source>
        <dbReference type="RuleBase" id="RU003431"/>
    </source>
</evidence>
<organism evidence="21 22">
    <name type="scientific">Cyprinus carpio</name>
    <name type="common">Common carp</name>
    <dbReference type="NCBI Taxonomy" id="7962"/>
    <lineage>
        <taxon>Eukaryota</taxon>
        <taxon>Metazoa</taxon>
        <taxon>Chordata</taxon>
        <taxon>Craniata</taxon>
        <taxon>Vertebrata</taxon>
        <taxon>Euteleostomi</taxon>
        <taxon>Actinopterygii</taxon>
        <taxon>Neopterygii</taxon>
        <taxon>Teleostei</taxon>
        <taxon>Ostariophysi</taxon>
        <taxon>Cypriniformes</taxon>
        <taxon>Cyprinidae</taxon>
        <taxon>Cyprininae</taxon>
        <taxon>Cyprinus</taxon>
    </lineage>
</organism>
<sequence>MLGLFWFWFGSVLSVSGFDVLSCRNSSVTLNVVLLEDENSPWSLKFVKDAVEMAVEEENEKNQAESDGFNTTHYRRRGCGSSTCEAVEILKSLHVKKSSSVYHQEVGLTLTIPIISAGSFGLSCDYKDKLTRLLPPARKISEFFVHFWNVSFTNLKPIWKTAYIYKKLDNTEECFWYINALEAPSALFASSISREMLRSQGDLEDKLKAQDRHSNIFVLCGTPDDVLAIKKNTTIPPHVVFILIDLYNDGYHTNESSFEHMRDVLVVTMHSFRNYSRNTSWKTNTTVSAASLRPVHTKSDNYKYSDNYICVHTSMGGHYELDASGDRDLNLSVVYTTGSYKTSSVCVFRQNRRVRFDQKKWSHINPSLIMLLDDKERNHISLTVKEKKGDNSVLIHKGRYDKKPVILKELRNTDGNFSEEQRIELNALLRIDYYNLTKFYGTAKFDCGVFGVFEFCERGSLRYVLNDKISYPDESFMDLEFKISVMYDIAKGMSYLHSSNVGVHGRLKSTNCVVDNRMVVKITDFGCNTILTPGKDLWTAPEHMRVQGISQKGDVYSFAIISQEIILRKSPFHTCCCSDTAEKLYRVQYPRGPNVFRPDLSFESVGETELFVLIKSCWEEDPEKRPDFKRIEGALGKIFSNLHNQANASYMDNLIRRLQMYSRNLEHLVEERTALYKAERDRADQLNFMLLPGPVVRSLKETGRVEPELYDEVTIYFSDIVCFTTLCHHSTPMEVVDMLNDIYKNFDSILDHHDVYKVETIGDAYMVASGLPRRNGNRHAVDICLMALDILEFMGTYQLRHLPGIPLWIRIGIHSGPCAAGVVGNKMPRYCLFGDTVNTASRMESTGLPLRIHVSESTIKILQRTDCQFECEHRGETYLKGKGKEMTYWLTGVTGQKYNLPIPPTAENFQRLQQDLAERIVSTLDKGGNERRKTLSTRQRRTQRHSSDGQPEYLHLNDPTTYL</sequence>
<feature type="domain" description="Guanylate cyclase" evidence="20">
    <location>
        <begin position="714"/>
        <end position="844"/>
    </location>
</feature>
<dbReference type="InterPro" id="IPR018297">
    <property type="entry name" value="A/G_cyclase_CS"/>
</dbReference>
<evidence type="ECO:0000256" key="3">
    <source>
        <dbReference type="ARBA" id="ARBA00022475"/>
    </source>
</evidence>
<protein>
    <recommendedName>
        <fullName evidence="16">Guanylate cyclase</fullName>
        <ecNumber evidence="16">4.6.1.2</ecNumber>
    </recommendedName>
</protein>
<reference evidence="21" key="1">
    <citation type="submission" date="2025-08" db="UniProtKB">
        <authorList>
            <consortium name="Ensembl"/>
        </authorList>
    </citation>
    <scope>IDENTIFICATION</scope>
</reference>
<dbReference type="GO" id="GO:0035556">
    <property type="term" value="P:intracellular signal transduction"/>
    <property type="evidence" value="ECO:0007669"/>
    <property type="project" value="InterPro"/>
</dbReference>
<keyword evidence="8" id="KW-0342">GTP-binding</keyword>
<feature type="domain" description="Protein kinase" evidence="19">
    <location>
        <begin position="380"/>
        <end position="639"/>
    </location>
</feature>
<evidence type="ECO:0000256" key="1">
    <source>
        <dbReference type="ARBA" id="ARBA00004115"/>
    </source>
</evidence>
<dbReference type="Proteomes" id="UP000694700">
    <property type="component" value="Unplaced"/>
</dbReference>
<dbReference type="InterPro" id="IPR028082">
    <property type="entry name" value="Peripla_BP_I"/>
</dbReference>
<keyword evidence="10" id="KW-0675">Receptor</keyword>
<name>A0A8C1TWR6_CYPCA</name>
<dbReference type="FunFam" id="3.30.70.1230:FF:000015">
    <property type="entry name" value="Guanylate cyclase"/>
    <property type="match status" value="1"/>
</dbReference>
<evidence type="ECO:0000256" key="14">
    <source>
        <dbReference type="ARBA" id="ARBA00036920"/>
    </source>
</evidence>
<dbReference type="Pfam" id="PF07714">
    <property type="entry name" value="PK_Tyr_Ser-Thr"/>
    <property type="match status" value="1"/>
</dbReference>
<dbReference type="InterPro" id="IPR001245">
    <property type="entry name" value="Ser-Thr/Tyr_kinase_cat_dom"/>
</dbReference>
<evidence type="ECO:0000256" key="15">
    <source>
        <dbReference type="RuleBase" id="RU000405"/>
    </source>
</evidence>
<evidence type="ECO:0000256" key="18">
    <source>
        <dbReference type="SAM" id="SignalP"/>
    </source>
</evidence>
<evidence type="ECO:0000256" key="11">
    <source>
        <dbReference type="ARBA" id="ARBA00023180"/>
    </source>
</evidence>
<dbReference type="Pfam" id="PF00211">
    <property type="entry name" value="Guanylate_cyc"/>
    <property type="match status" value="1"/>
</dbReference>
<dbReference type="GO" id="GO:0005524">
    <property type="term" value="F:ATP binding"/>
    <property type="evidence" value="ECO:0007669"/>
    <property type="project" value="InterPro"/>
</dbReference>
<keyword evidence="9" id="KW-0472">Membrane</keyword>
<dbReference type="PROSITE" id="PS50011">
    <property type="entry name" value="PROTEIN_KINASE_DOM"/>
    <property type="match status" value="1"/>
</dbReference>
<evidence type="ECO:0000256" key="8">
    <source>
        <dbReference type="ARBA" id="ARBA00023134"/>
    </source>
</evidence>
<dbReference type="InterPro" id="IPR029787">
    <property type="entry name" value="Nucleotide_cyclase"/>
</dbReference>
<evidence type="ECO:0000256" key="4">
    <source>
        <dbReference type="ARBA" id="ARBA00022692"/>
    </source>
</evidence>
<evidence type="ECO:0000256" key="17">
    <source>
        <dbReference type="SAM" id="MobiDB-lite"/>
    </source>
</evidence>
<dbReference type="SUPFAM" id="SSF56112">
    <property type="entry name" value="Protein kinase-like (PK-like)"/>
    <property type="match status" value="1"/>
</dbReference>
<dbReference type="SUPFAM" id="SSF55073">
    <property type="entry name" value="Nucleotide cyclase"/>
    <property type="match status" value="1"/>
</dbReference>